<evidence type="ECO:0000256" key="1">
    <source>
        <dbReference type="ARBA" id="ARBA00001957"/>
    </source>
</evidence>
<dbReference type="Gene3D" id="3.40.47.10">
    <property type="match status" value="1"/>
</dbReference>
<dbReference type="InterPro" id="IPR036299">
    <property type="entry name" value="Polyketide_synth_docking_sf"/>
</dbReference>
<dbReference type="CDD" id="cd00833">
    <property type="entry name" value="PKS"/>
    <property type="match status" value="1"/>
</dbReference>
<keyword evidence="11" id="KW-1185">Reference proteome</keyword>
<dbReference type="InterPro" id="IPR014030">
    <property type="entry name" value="Ketoacyl_synth_N"/>
</dbReference>
<dbReference type="Pfam" id="PF00698">
    <property type="entry name" value="Acyl_transf_1"/>
    <property type="match status" value="1"/>
</dbReference>
<dbReference type="Gene3D" id="3.40.50.720">
    <property type="entry name" value="NAD(P)-binding Rossmann-like Domain"/>
    <property type="match status" value="1"/>
</dbReference>
<sequence length="1582" mass="165286">MEDSATAGKLRDYLKRATTELERSRRRVRELEEQDHEPVAIIGMGCRYPGGVRTPEDLWRVVDEGIDVVTEFPTDRGWDVEAIYDPEPGAPGKSYVRHGGFLHDAAECDPAFFGISPKDAPGTDPQQRLLLEVTWEAFERAGIDPTTVKGTPTGVFVGLMHHDYIGGTISGSIVSGRIAYTLGLEGPAVTMDTACSSSLVALHSAIQSLRKGECSLALAGGAAVMASPEMFIEFSERRALSPDGRCHSFSDDAAGAAWAEGAGMLLVERLSDALRNGHEVLAVVRGSAVNQDGASNGLTAPSGPAQIRVIRQALADAQLAPHHIDAVEAHGTGTTLGDPIEAQAVIAAYGQDRPEGRPVWLGSIKSNMGHPQAAAGVGAVIKMVMAMRHGTLPRTLHVEKPSTAVDWSAGDVRLLTEPRPWDTPDGRPRRAGVSSFGISGTNAHTILEEAPPVEADGAPAERAALPVVPWVLSGKGADAVQRQAERLLSAAGDLDPYDVGYSLATTRTVFTHRAAVTGRDRDELLAGLRAVADGGQAAVVAPEPGRLGVLFSGQGSQRPGMGRTLYAAFPVFAAAFDEICAAFDTHLDRPLREVMYDQDTDPAPLHQTVYTQAALFTFETALYRLLEHWGIRPDLLAGHSIGEVVAAHVAGVLDLTDAVALVAARGRLMQELPAGGAMVSLLAAEAEVTPLLTDGVDIAAVNGPRAVVVSGDEEAVAAVAARFDKTRRLTVSHAFHSHRMDPMLDAFREVLTGLTFHEPRLPVVSNVTGRPADELTSPDYWVRHVREAVRFHDGVTALAAEGATRFLEVGPDAVLSTMAQDVVPHVIATQRRDRAEDAALVDALCRLHLTGTGPDWRAVFAGGRKVDLPTYPFRRDRHWEDAPILQAERAGAARAGGDAADPFWELVRDQDVPAVAATLGVADETSVAAVVPALAAWHEQRQANAAADGWRHRVAWEPLAPAATPALGGHWLAVVPAADDPWTTAVLTGLADQGLRVDTLTAPETAGRAELAGLLAGRGGVDGVLSLLAPATSLTATAALVQALGDAGITAPLWCVTRDAVAHGTAATVTGFAQAPVWGLGRVAALEHPDRWGGLVDLPAEIGPRTAARLAALLRDAGGEDQVVVRESGAYGRRLEHAPVRAGAPWKPSGTVLVTGATGAVGAAVARWLAAEGADHLLLTSRRGTDAPGAADLVRELTDAGTRVTLAACDVADRKALAALLDSVPAEHPLTAVLHLAGVLDDGVLDALTPDRFAGVLAPKADAARHLHELTADRDLSAFVLFSSLTATVGGAGQANYAAANAFLDALAEHRRAAGLPATSIAWGPWGGDGMAAHGTVRSAARAMGMSLLDPGRALTALRRALDGGDTTVTVADVDWSAFAPAFTATRPSPLLSALPEARRCPAGPAEAGTVDGFAEKLAGLTGGERERALQELVCGQAAAVLGYGGADAVEPTTAFRDLGFDSLTSVDLRNRISGAAGVPLPATLIFDYATPAALAKYLGTELAGADTSVDSVLADLERVAARLGDLTAEDIEQGRITARLQSLLGDLNKTLGQDAAALAGRLEEASADDVFAFIDNELGSA</sequence>
<dbReference type="Gene3D" id="3.40.366.10">
    <property type="entry name" value="Malonyl-Coenzyme A Acyl Carrier Protein, domain 2"/>
    <property type="match status" value="1"/>
</dbReference>
<dbReference type="InterPro" id="IPR013968">
    <property type="entry name" value="PKS_KR"/>
</dbReference>
<dbReference type="SMART" id="SM00823">
    <property type="entry name" value="PKS_PP"/>
    <property type="match status" value="1"/>
</dbReference>
<dbReference type="InterPro" id="IPR036291">
    <property type="entry name" value="NAD(P)-bd_dom_sf"/>
</dbReference>
<evidence type="ECO:0000259" key="8">
    <source>
        <dbReference type="PROSITE" id="PS50075"/>
    </source>
</evidence>
<organism evidence="10 11">
    <name type="scientific">Streptomyces flaveolus</name>
    <dbReference type="NCBI Taxonomy" id="67297"/>
    <lineage>
        <taxon>Bacteria</taxon>
        <taxon>Bacillati</taxon>
        <taxon>Actinomycetota</taxon>
        <taxon>Actinomycetes</taxon>
        <taxon>Kitasatosporales</taxon>
        <taxon>Streptomycetaceae</taxon>
        <taxon>Streptomyces</taxon>
    </lineage>
</organism>
<keyword evidence="4" id="KW-0808">Transferase</keyword>
<dbReference type="Gene3D" id="6.10.140.1830">
    <property type="match status" value="1"/>
</dbReference>
<dbReference type="Pfam" id="PF18369">
    <property type="entry name" value="PKS_DE"/>
    <property type="match status" value="1"/>
</dbReference>
<keyword evidence="3" id="KW-0597">Phosphoprotein</keyword>
<dbReference type="InterPro" id="IPR016039">
    <property type="entry name" value="Thiolase-like"/>
</dbReference>
<proteinExistence type="predicted"/>
<dbReference type="InterPro" id="IPR009081">
    <property type="entry name" value="PP-bd_ACP"/>
</dbReference>
<gene>
    <name evidence="10" type="ORF">AB0H04_22850</name>
</gene>
<dbReference type="SUPFAM" id="SSF101173">
    <property type="entry name" value="Docking domain B of the erythromycin polyketide synthase (DEBS)"/>
    <property type="match status" value="1"/>
</dbReference>
<dbReference type="InterPro" id="IPR032821">
    <property type="entry name" value="PKS_assoc"/>
</dbReference>
<dbReference type="Pfam" id="PF00550">
    <property type="entry name" value="PP-binding"/>
    <property type="match status" value="1"/>
</dbReference>
<dbReference type="InterPro" id="IPR036736">
    <property type="entry name" value="ACP-like_sf"/>
</dbReference>
<feature type="domain" description="Ketosynthase family 3 (KS3)" evidence="9">
    <location>
        <begin position="36"/>
        <end position="449"/>
    </location>
</feature>
<accession>A0ABV3ACJ6</accession>
<feature type="domain" description="Carrier" evidence="8">
    <location>
        <begin position="1428"/>
        <end position="1503"/>
    </location>
</feature>
<dbReference type="SMART" id="SM00827">
    <property type="entry name" value="PKS_AT"/>
    <property type="match status" value="1"/>
</dbReference>
<keyword evidence="7" id="KW-0012">Acyltransferase</keyword>
<dbReference type="PROSITE" id="PS00606">
    <property type="entry name" value="KS3_1"/>
    <property type="match status" value="1"/>
</dbReference>
<reference evidence="10 11" key="1">
    <citation type="submission" date="2024-06" db="EMBL/GenBank/DDBJ databases">
        <title>The Natural Products Discovery Center: Release of the First 8490 Sequenced Strains for Exploring Actinobacteria Biosynthetic Diversity.</title>
        <authorList>
            <person name="Kalkreuter E."/>
            <person name="Kautsar S.A."/>
            <person name="Yang D."/>
            <person name="Bader C.D."/>
            <person name="Teijaro C.N."/>
            <person name="Fluegel L."/>
            <person name="Davis C.M."/>
            <person name="Simpson J.R."/>
            <person name="Lauterbach L."/>
            <person name="Steele A.D."/>
            <person name="Gui C."/>
            <person name="Meng S."/>
            <person name="Li G."/>
            <person name="Viehrig K."/>
            <person name="Ye F."/>
            <person name="Su P."/>
            <person name="Kiefer A.F."/>
            <person name="Nichols A."/>
            <person name="Cepeda A.J."/>
            <person name="Yan W."/>
            <person name="Fan B."/>
            <person name="Jiang Y."/>
            <person name="Adhikari A."/>
            <person name="Zheng C.-J."/>
            <person name="Schuster L."/>
            <person name="Cowan T.M."/>
            <person name="Smanski M.J."/>
            <person name="Chevrette M.G."/>
            <person name="De Carvalho L.P.S."/>
            <person name="Shen B."/>
        </authorList>
    </citation>
    <scope>NUCLEOTIDE SEQUENCE [LARGE SCALE GENOMIC DNA]</scope>
    <source>
        <strain evidence="10 11">NPDC020594</strain>
    </source>
</reference>
<dbReference type="SUPFAM" id="SSF51735">
    <property type="entry name" value="NAD(P)-binding Rossmann-fold domains"/>
    <property type="match status" value="2"/>
</dbReference>
<dbReference type="SMART" id="SM01294">
    <property type="entry name" value="PKS_PP_betabranch"/>
    <property type="match status" value="1"/>
</dbReference>
<comment type="cofactor">
    <cofactor evidence="1">
        <name>pantetheine 4'-phosphate</name>
        <dbReference type="ChEBI" id="CHEBI:47942"/>
    </cofactor>
</comment>
<name>A0ABV3ACJ6_9ACTN</name>
<evidence type="ECO:0000259" key="9">
    <source>
        <dbReference type="PROSITE" id="PS52004"/>
    </source>
</evidence>
<dbReference type="InterPro" id="IPR014031">
    <property type="entry name" value="Ketoacyl_synth_C"/>
</dbReference>
<dbReference type="SUPFAM" id="SSF52151">
    <property type="entry name" value="FabD/lysophospholipase-like"/>
    <property type="match status" value="1"/>
</dbReference>
<dbReference type="InterPro" id="IPR001227">
    <property type="entry name" value="Ac_transferase_dom_sf"/>
</dbReference>
<evidence type="ECO:0000313" key="11">
    <source>
        <dbReference type="Proteomes" id="UP001551011"/>
    </source>
</evidence>
<dbReference type="CDD" id="cd08952">
    <property type="entry name" value="KR_1_SDR_x"/>
    <property type="match status" value="1"/>
</dbReference>
<evidence type="ECO:0000256" key="3">
    <source>
        <dbReference type="ARBA" id="ARBA00022553"/>
    </source>
</evidence>
<dbReference type="Pfam" id="PF00109">
    <property type="entry name" value="ketoacyl-synt"/>
    <property type="match status" value="1"/>
</dbReference>
<dbReference type="Gene3D" id="3.30.70.3290">
    <property type="match status" value="1"/>
</dbReference>
<evidence type="ECO:0000256" key="7">
    <source>
        <dbReference type="ARBA" id="ARBA00023315"/>
    </source>
</evidence>
<dbReference type="PROSITE" id="PS52004">
    <property type="entry name" value="KS3_2"/>
    <property type="match status" value="1"/>
</dbReference>
<dbReference type="InterPro" id="IPR020841">
    <property type="entry name" value="PKS_Beta-ketoAc_synthase_dom"/>
</dbReference>
<dbReference type="Proteomes" id="UP001551011">
    <property type="component" value="Unassembled WGS sequence"/>
</dbReference>
<dbReference type="PANTHER" id="PTHR43775:SF51">
    <property type="entry name" value="INACTIVE PHENOLPHTHIOCEROL SYNTHESIS POLYKETIDE SYNTHASE TYPE I PKS1-RELATED"/>
    <property type="match status" value="1"/>
</dbReference>
<dbReference type="SMART" id="SM00825">
    <property type="entry name" value="PKS_KS"/>
    <property type="match status" value="1"/>
</dbReference>
<dbReference type="Pfam" id="PF02801">
    <property type="entry name" value="Ketoacyl-synt_C"/>
    <property type="match status" value="1"/>
</dbReference>
<dbReference type="InterPro" id="IPR018201">
    <property type="entry name" value="Ketoacyl_synth_AS"/>
</dbReference>
<dbReference type="SUPFAM" id="SSF47336">
    <property type="entry name" value="ACP-like"/>
    <property type="match status" value="1"/>
</dbReference>
<dbReference type="InterPro" id="IPR041618">
    <property type="entry name" value="PKS_DE"/>
</dbReference>
<dbReference type="SUPFAM" id="SSF55048">
    <property type="entry name" value="Probable ACP-binding domain of malonyl-CoA ACP transacylase"/>
    <property type="match status" value="1"/>
</dbReference>
<dbReference type="InterPro" id="IPR020806">
    <property type="entry name" value="PKS_PP-bd"/>
</dbReference>
<dbReference type="InterPro" id="IPR015083">
    <property type="entry name" value="NorB/c/GfsB-D-like_docking"/>
</dbReference>
<evidence type="ECO:0000313" key="10">
    <source>
        <dbReference type="EMBL" id="MEU5709679.1"/>
    </source>
</evidence>
<dbReference type="EMBL" id="JBFAEG010000016">
    <property type="protein sequence ID" value="MEU5709679.1"/>
    <property type="molecule type" value="Genomic_DNA"/>
</dbReference>
<dbReference type="SUPFAM" id="SSF53901">
    <property type="entry name" value="Thiolase-like"/>
    <property type="match status" value="1"/>
</dbReference>
<dbReference type="PANTHER" id="PTHR43775">
    <property type="entry name" value="FATTY ACID SYNTHASE"/>
    <property type="match status" value="1"/>
</dbReference>
<keyword evidence="5" id="KW-0045">Antibiotic biosynthesis</keyword>
<dbReference type="InterPro" id="IPR014043">
    <property type="entry name" value="Acyl_transferase_dom"/>
</dbReference>
<protein>
    <submittedName>
        <fullName evidence="10">Type I polyketide synthase</fullName>
    </submittedName>
</protein>
<dbReference type="Pfam" id="PF16197">
    <property type="entry name" value="KAsynt_C_assoc"/>
    <property type="match status" value="1"/>
</dbReference>
<keyword evidence="6" id="KW-0511">Multifunctional enzyme</keyword>
<dbReference type="SMART" id="SM00822">
    <property type="entry name" value="PKS_KR"/>
    <property type="match status" value="1"/>
</dbReference>
<dbReference type="Gene3D" id="1.10.1200.10">
    <property type="entry name" value="ACP-like"/>
    <property type="match status" value="1"/>
</dbReference>
<evidence type="ECO:0000256" key="2">
    <source>
        <dbReference type="ARBA" id="ARBA00022450"/>
    </source>
</evidence>
<comment type="caution">
    <text evidence="10">The sequence shown here is derived from an EMBL/GenBank/DDBJ whole genome shotgun (WGS) entry which is preliminary data.</text>
</comment>
<dbReference type="Pfam" id="PF08990">
    <property type="entry name" value="Docking"/>
    <property type="match status" value="1"/>
</dbReference>
<dbReference type="PROSITE" id="PS00012">
    <property type="entry name" value="PHOSPHOPANTETHEINE"/>
    <property type="match status" value="1"/>
</dbReference>
<dbReference type="NCBIfam" id="NF045894">
    <property type="entry name" value="PKS_plus_SDR"/>
    <property type="match status" value="1"/>
</dbReference>
<dbReference type="InterPro" id="IPR057326">
    <property type="entry name" value="KR_dom"/>
</dbReference>
<dbReference type="InterPro" id="IPR006162">
    <property type="entry name" value="Ppantetheine_attach_site"/>
</dbReference>
<dbReference type="InterPro" id="IPR016036">
    <property type="entry name" value="Malonyl_transacylase_ACP-bd"/>
</dbReference>
<dbReference type="PROSITE" id="PS50075">
    <property type="entry name" value="CARRIER"/>
    <property type="match status" value="1"/>
</dbReference>
<dbReference type="InterPro" id="IPR016035">
    <property type="entry name" value="Acyl_Trfase/lysoPLipase"/>
</dbReference>
<evidence type="ECO:0000256" key="4">
    <source>
        <dbReference type="ARBA" id="ARBA00022679"/>
    </source>
</evidence>
<dbReference type="Pfam" id="PF08659">
    <property type="entry name" value="KR"/>
    <property type="match status" value="1"/>
</dbReference>
<evidence type="ECO:0000256" key="6">
    <source>
        <dbReference type="ARBA" id="ARBA00023268"/>
    </source>
</evidence>
<evidence type="ECO:0000256" key="5">
    <source>
        <dbReference type="ARBA" id="ARBA00023194"/>
    </source>
</evidence>
<dbReference type="RefSeq" id="WP_359258105.1">
    <property type="nucleotide sequence ID" value="NZ_JBFAEG010000016.1"/>
</dbReference>
<keyword evidence="2" id="KW-0596">Phosphopantetheine</keyword>
<dbReference type="InterPro" id="IPR050091">
    <property type="entry name" value="PKS_NRPS_Biosynth_Enz"/>
</dbReference>